<evidence type="ECO:0000313" key="11">
    <source>
        <dbReference type="Proteomes" id="UP001597326"/>
    </source>
</evidence>
<keyword evidence="3" id="KW-0813">Transport</keyword>
<feature type="transmembrane region" description="Helical" evidence="9">
    <location>
        <begin position="341"/>
        <end position="367"/>
    </location>
</feature>
<accession>A0ABW4RYV2</accession>
<dbReference type="PANTHER" id="PTHR21716">
    <property type="entry name" value="TRANSMEMBRANE PROTEIN"/>
    <property type="match status" value="1"/>
</dbReference>
<evidence type="ECO:0000256" key="1">
    <source>
        <dbReference type="ARBA" id="ARBA00004651"/>
    </source>
</evidence>
<feature type="transmembrane region" description="Helical" evidence="9">
    <location>
        <begin position="298"/>
        <end position="321"/>
    </location>
</feature>
<comment type="subcellular location">
    <subcellularLocation>
        <location evidence="1">Cell membrane</location>
        <topology evidence="1">Multi-pass membrane protein</topology>
    </subcellularLocation>
</comment>
<reference evidence="11" key="1">
    <citation type="journal article" date="2019" name="Int. J. Syst. Evol. Microbiol.">
        <title>The Global Catalogue of Microorganisms (GCM) 10K type strain sequencing project: providing services to taxonomists for standard genome sequencing and annotation.</title>
        <authorList>
            <consortium name="The Broad Institute Genomics Platform"/>
            <consortium name="The Broad Institute Genome Sequencing Center for Infectious Disease"/>
            <person name="Wu L."/>
            <person name="Ma J."/>
        </authorList>
    </citation>
    <scope>NUCLEOTIDE SEQUENCE [LARGE SCALE GENOMIC DNA]</scope>
    <source>
        <strain evidence="11">CAIM 431</strain>
    </source>
</reference>
<keyword evidence="6 9" id="KW-1133">Transmembrane helix</keyword>
<keyword evidence="11" id="KW-1185">Reference proteome</keyword>
<feature type="transmembrane region" description="Helical" evidence="9">
    <location>
        <begin position="101"/>
        <end position="122"/>
    </location>
</feature>
<keyword evidence="4" id="KW-1003">Cell membrane</keyword>
<feature type="transmembrane region" description="Helical" evidence="9">
    <location>
        <begin position="48"/>
        <end position="66"/>
    </location>
</feature>
<feature type="compositionally biased region" description="Basic and acidic residues" evidence="8">
    <location>
        <begin position="379"/>
        <end position="389"/>
    </location>
</feature>
<evidence type="ECO:0000256" key="9">
    <source>
        <dbReference type="SAM" id="Phobius"/>
    </source>
</evidence>
<feature type="region of interest" description="Disordered" evidence="8">
    <location>
        <begin position="379"/>
        <end position="442"/>
    </location>
</feature>
<dbReference type="InterPro" id="IPR002549">
    <property type="entry name" value="AI-2E-like"/>
</dbReference>
<feature type="transmembrane region" description="Helical" evidence="9">
    <location>
        <begin position="72"/>
        <end position="89"/>
    </location>
</feature>
<dbReference type="PANTHER" id="PTHR21716:SF53">
    <property type="entry name" value="PERMEASE PERM-RELATED"/>
    <property type="match status" value="1"/>
</dbReference>
<evidence type="ECO:0000256" key="8">
    <source>
        <dbReference type="SAM" id="MobiDB-lite"/>
    </source>
</evidence>
<feature type="transmembrane region" description="Helical" evidence="9">
    <location>
        <begin position="189"/>
        <end position="208"/>
    </location>
</feature>
<dbReference type="EMBL" id="JBHUFZ010000034">
    <property type="protein sequence ID" value="MFD1891506.1"/>
    <property type="molecule type" value="Genomic_DNA"/>
</dbReference>
<sequence length="442" mass="46856">MAFRLNFGQFVRDDAGRQPAPVISSELLAAQAAQPAEVPHGIQLAAGWIWRLLVIGAGLFAFWRILGHLSEVVIPLMVALLLCAALWPVKSFLQRRGLPRWLAVTLSLLLLVGLVVGIFALVGTQIAEQSSSLADAAVQSYQQFMNWLGNGPLHLQQAQIESYTDKVVEWAKGQQSAAADYAAAAGTQASHFFAGTALALFALFYFLFEGRSMARTGFQLVPRGQRARIEDACLRGWTALVSYVRAAVIVAAVDGAGAGLGALLVGSNLWLAIGALTFICAFVPLLGAFVSGLVATSVVLLTLGFWKAIIMLVVFVAVMEIEAHGLQPFLLGKAVSIHPLAVLYGIAIGTIVGGILGALFAVPLMAFGNAFIRALASHGRSEQDPDKPPATDQLPDEGEVREERAETKIDDLPPGPEAMAAVMEASAREGSLPDQIQPGSKG</sequence>
<dbReference type="Pfam" id="PF01594">
    <property type="entry name" value="AI-2E_transport"/>
    <property type="match status" value="1"/>
</dbReference>
<keyword evidence="5 9" id="KW-0812">Transmembrane</keyword>
<feature type="transmembrane region" description="Helical" evidence="9">
    <location>
        <begin position="269"/>
        <end position="291"/>
    </location>
</feature>
<evidence type="ECO:0000313" key="10">
    <source>
        <dbReference type="EMBL" id="MFD1891506.1"/>
    </source>
</evidence>
<dbReference type="Proteomes" id="UP001597326">
    <property type="component" value="Unassembled WGS sequence"/>
</dbReference>
<comment type="similarity">
    <text evidence="2">Belongs to the autoinducer-2 exporter (AI-2E) (TC 2.A.86) family.</text>
</comment>
<keyword evidence="7 9" id="KW-0472">Membrane</keyword>
<evidence type="ECO:0000256" key="6">
    <source>
        <dbReference type="ARBA" id="ARBA00022989"/>
    </source>
</evidence>
<evidence type="ECO:0000256" key="2">
    <source>
        <dbReference type="ARBA" id="ARBA00009773"/>
    </source>
</evidence>
<evidence type="ECO:0000256" key="5">
    <source>
        <dbReference type="ARBA" id="ARBA00022692"/>
    </source>
</evidence>
<evidence type="ECO:0000256" key="7">
    <source>
        <dbReference type="ARBA" id="ARBA00023136"/>
    </source>
</evidence>
<evidence type="ECO:0000256" key="4">
    <source>
        <dbReference type="ARBA" id="ARBA00022475"/>
    </source>
</evidence>
<dbReference type="RefSeq" id="WP_343875973.1">
    <property type="nucleotide sequence ID" value="NZ_BAAAIX010000035.1"/>
</dbReference>
<organism evidence="10 11">
    <name type="scientific">Luteococcus peritonei</name>
    <dbReference type="NCBI Taxonomy" id="88874"/>
    <lineage>
        <taxon>Bacteria</taxon>
        <taxon>Bacillati</taxon>
        <taxon>Actinomycetota</taxon>
        <taxon>Actinomycetes</taxon>
        <taxon>Propionibacteriales</taxon>
        <taxon>Propionibacteriaceae</taxon>
        <taxon>Luteococcus</taxon>
    </lineage>
</organism>
<gene>
    <name evidence="10" type="ORF">ACFSCS_15135</name>
</gene>
<feature type="compositionally biased region" description="Basic and acidic residues" evidence="8">
    <location>
        <begin position="401"/>
        <end position="411"/>
    </location>
</feature>
<feature type="transmembrane region" description="Helical" evidence="9">
    <location>
        <begin position="243"/>
        <end position="263"/>
    </location>
</feature>
<evidence type="ECO:0000256" key="3">
    <source>
        <dbReference type="ARBA" id="ARBA00022448"/>
    </source>
</evidence>
<comment type="caution">
    <text evidence="10">The sequence shown here is derived from an EMBL/GenBank/DDBJ whole genome shotgun (WGS) entry which is preliminary data.</text>
</comment>
<proteinExistence type="inferred from homology"/>
<name>A0ABW4RYV2_9ACTN</name>
<protein>
    <submittedName>
        <fullName evidence="10">AI-2E family transporter</fullName>
    </submittedName>
</protein>